<dbReference type="AlphaFoldDB" id="A0A9Q1C6N6"/>
<reference evidence="2" key="1">
    <citation type="submission" date="2021-10" db="EMBL/GenBank/DDBJ databases">
        <title>Tropical sea cucumber genome reveals ecological adaptation and Cuvierian tubules defense mechanism.</title>
        <authorList>
            <person name="Chen T."/>
        </authorList>
    </citation>
    <scope>NUCLEOTIDE SEQUENCE</scope>
    <source>
        <strain evidence="2">Nanhai2018</strain>
        <tissue evidence="2">Muscle</tissue>
    </source>
</reference>
<feature type="signal peptide" evidence="1">
    <location>
        <begin position="1"/>
        <end position="24"/>
    </location>
</feature>
<dbReference type="Proteomes" id="UP001152320">
    <property type="component" value="Chromosome 7"/>
</dbReference>
<comment type="caution">
    <text evidence="2">The sequence shown here is derived from an EMBL/GenBank/DDBJ whole genome shotgun (WGS) entry which is preliminary data.</text>
</comment>
<keyword evidence="1" id="KW-0732">Signal</keyword>
<keyword evidence="3" id="KW-1185">Reference proteome</keyword>
<evidence type="ECO:0000313" key="2">
    <source>
        <dbReference type="EMBL" id="KAJ8039352.1"/>
    </source>
</evidence>
<sequence length="132" mass="14912">MAHGRWNVLVLVFVYIILLPSLKAQVLCPAAVNVFERVNNVTCSVDPNNVLCLVCPILKSANEPEWYRGHKTIYRRGHKTGEEIYLINECHSTLNSLKLTEIEIDQHRKVFSCIPGEPANATYSFTVELKGT</sequence>
<accession>A0A9Q1C6N6</accession>
<dbReference type="EMBL" id="JAIZAY010000007">
    <property type="protein sequence ID" value="KAJ8039352.1"/>
    <property type="molecule type" value="Genomic_DNA"/>
</dbReference>
<organism evidence="2 3">
    <name type="scientific">Holothuria leucospilota</name>
    <name type="common">Black long sea cucumber</name>
    <name type="synonym">Mertensiothuria leucospilota</name>
    <dbReference type="NCBI Taxonomy" id="206669"/>
    <lineage>
        <taxon>Eukaryota</taxon>
        <taxon>Metazoa</taxon>
        <taxon>Echinodermata</taxon>
        <taxon>Eleutherozoa</taxon>
        <taxon>Echinozoa</taxon>
        <taxon>Holothuroidea</taxon>
        <taxon>Aspidochirotacea</taxon>
        <taxon>Aspidochirotida</taxon>
        <taxon>Holothuriidae</taxon>
        <taxon>Holothuria</taxon>
    </lineage>
</organism>
<proteinExistence type="predicted"/>
<evidence type="ECO:0000313" key="3">
    <source>
        <dbReference type="Proteomes" id="UP001152320"/>
    </source>
</evidence>
<feature type="chain" id="PRO_5040243370" evidence="1">
    <location>
        <begin position="25"/>
        <end position="132"/>
    </location>
</feature>
<gene>
    <name evidence="2" type="ORF">HOLleu_17036</name>
</gene>
<evidence type="ECO:0000256" key="1">
    <source>
        <dbReference type="SAM" id="SignalP"/>
    </source>
</evidence>
<name>A0A9Q1C6N6_HOLLE</name>
<protein>
    <submittedName>
        <fullName evidence="2">Uncharacterized protein</fullName>
    </submittedName>
</protein>